<protein>
    <submittedName>
        <fullName evidence="2">Uncharacterized protein</fullName>
    </submittedName>
</protein>
<gene>
    <name evidence="2" type="ORF">SDC9_173485</name>
</gene>
<feature type="region of interest" description="Disordered" evidence="1">
    <location>
        <begin position="28"/>
        <end position="63"/>
    </location>
</feature>
<organism evidence="2">
    <name type="scientific">bioreactor metagenome</name>
    <dbReference type="NCBI Taxonomy" id="1076179"/>
    <lineage>
        <taxon>unclassified sequences</taxon>
        <taxon>metagenomes</taxon>
        <taxon>ecological metagenomes</taxon>
    </lineage>
</organism>
<proteinExistence type="predicted"/>
<dbReference type="EMBL" id="VSSQ01075473">
    <property type="protein sequence ID" value="MPN26063.1"/>
    <property type="molecule type" value="Genomic_DNA"/>
</dbReference>
<evidence type="ECO:0000256" key="1">
    <source>
        <dbReference type="SAM" id="MobiDB-lite"/>
    </source>
</evidence>
<reference evidence="2" key="1">
    <citation type="submission" date="2019-08" db="EMBL/GenBank/DDBJ databases">
        <authorList>
            <person name="Kucharzyk K."/>
            <person name="Murdoch R.W."/>
            <person name="Higgins S."/>
            <person name="Loffler F."/>
        </authorList>
    </citation>
    <scope>NUCLEOTIDE SEQUENCE</scope>
</reference>
<sequence>MDGNVFERILKLSGSQFHVDVHDLRIFSGQPQSRGGGDAPSRRQLETDGGGRFRRHHPAEPERQLFGDARSESGAVVEIHGESGERQFERQFIRRLVPDPFLNRPVVGEAFERGGGKRGRPGR</sequence>
<accession>A0A645GQV9</accession>
<name>A0A645GQV9_9ZZZZ</name>
<comment type="caution">
    <text evidence="2">The sequence shown here is derived from an EMBL/GenBank/DDBJ whole genome shotgun (WGS) entry which is preliminary data.</text>
</comment>
<dbReference type="AlphaFoldDB" id="A0A645GQV9"/>
<evidence type="ECO:0000313" key="2">
    <source>
        <dbReference type="EMBL" id="MPN26063.1"/>
    </source>
</evidence>
<feature type="compositionally biased region" description="Basic and acidic residues" evidence="1">
    <location>
        <begin position="40"/>
        <end position="51"/>
    </location>
</feature>